<sequence length="454" mass="50606">MPKKGKSDTVKSKSAGSGAEAAMSNKATPDAAGNSRKGLSAASVEEKSRRSSSMRRIEERVKRVREEFGLHDNNLGDIATRGPRGTLRVVNPDPPSNPSENGDTSNSVGQGYDNESDNASAQSSSSGREYIYGALLALSSQVPQGNEMFSIQHPNTELQAPGIPEKTSVKEERSLSPLQDTPGTNPNRYRDIFPQVPGDSQRHHVRYQYRLSPMTSSPGVNQAQYKNAAPRVPISPGMYPAQQQYSSSQVPHVIPRASIVPYQHPAQLAPGMMQGMYAGHYQYPIPQAGCNPGVYQTQYQYPTPPTPGQIPGMRSSRFRQQASPLTRNMPQPSRPGRYHGHNHHNPHTTQAYIPYLPYRPHPGGTQQASSLYSPQGHQFVAQAHPLQQGYSYPRPCLPPIQYQGHHKNEYEGEPEEYDEQYAQLMLARKQMVWQWLETVEHEVQRIEPELRWVP</sequence>
<comment type="caution">
    <text evidence="1">The sequence shown here is derived from an EMBL/GenBank/DDBJ whole genome shotgun (WGS) entry which is preliminary data.</text>
</comment>
<protein>
    <submittedName>
        <fullName evidence="1">Uncharacterized protein</fullName>
    </submittedName>
</protein>
<proteinExistence type="predicted"/>
<name>A0ACB8V2T4_9EURO</name>
<gene>
    <name evidence="1" type="ORF">LOY88_001219</name>
</gene>
<evidence type="ECO:0000313" key="1">
    <source>
        <dbReference type="EMBL" id="KAI2391395.1"/>
    </source>
</evidence>
<organism evidence="1">
    <name type="scientific">Ophidiomyces ophidiicola</name>
    <dbReference type="NCBI Taxonomy" id="1387563"/>
    <lineage>
        <taxon>Eukaryota</taxon>
        <taxon>Fungi</taxon>
        <taxon>Dikarya</taxon>
        <taxon>Ascomycota</taxon>
        <taxon>Pezizomycotina</taxon>
        <taxon>Eurotiomycetes</taxon>
        <taxon>Eurotiomycetidae</taxon>
        <taxon>Onygenales</taxon>
        <taxon>Onygenaceae</taxon>
        <taxon>Ophidiomyces</taxon>
    </lineage>
</organism>
<dbReference type="EMBL" id="JALBCA010000012">
    <property type="protein sequence ID" value="KAI2391395.1"/>
    <property type="molecule type" value="Genomic_DNA"/>
</dbReference>
<reference evidence="1" key="1">
    <citation type="journal article" date="2022" name="bioRxiv">
        <title>Population genetic analysis of Ophidiomyces ophidiicola, the causative agent of snake fungal disease, indicates recent introductions to the USA.</title>
        <authorList>
            <person name="Ladner J.T."/>
            <person name="Palmer J.M."/>
            <person name="Ettinger C.L."/>
            <person name="Stajich J.E."/>
            <person name="Farrell T.M."/>
            <person name="Glorioso B.M."/>
            <person name="Lawson B."/>
            <person name="Price S.J."/>
            <person name="Stengle A.G."/>
            <person name="Grear D.A."/>
            <person name="Lorch J.M."/>
        </authorList>
    </citation>
    <scope>NUCLEOTIDE SEQUENCE</scope>
    <source>
        <strain evidence="1">NWHC 24266-5</strain>
    </source>
</reference>
<accession>A0ACB8V2T4</accession>